<feature type="transmembrane region" description="Helical" evidence="10">
    <location>
        <begin position="321"/>
        <end position="342"/>
    </location>
</feature>
<evidence type="ECO:0000256" key="3">
    <source>
        <dbReference type="ARBA" id="ARBA00022448"/>
    </source>
</evidence>
<dbReference type="CDD" id="cd17359">
    <property type="entry name" value="MFS_XylE_like"/>
    <property type="match status" value="1"/>
</dbReference>
<dbReference type="GO" id="GO:0022857">
    <property type="term" value="F:transmembrane transporter activity"/>
    <property type="evidence" value="ECO:0007669"/>
    <property type="project" value="InterPro"/>
</dbReference>
<comment type="subcellular location">
    <subcellularLocation>
        <location evidence="1">Cell membrane</location>
        <topology evidence="1">Multi-pass membrane protein</topology>
    </subcellularLocation>
</comment>
<evidence type="ECO:0000259" key="11">
    <source>
        <dbReference type="PROSITE" id="PS50850"/>
    </source>
</evidence>
<dbReference type="NCBIfam" id="TIGR00879">
    <property type="entry name" value="SP"/>
    <property type="match status" value="1"/>
</dbReference>
<dbReference type="PROSITE" id="PS00216">
    <property type="entry name" value="SUGAR_TRANSPORT_1"/>
    <property type="match status" value="1"/>
</dbReference>
<feature type="transmembrane region" description="Helical" evidence="10">
    <location>
        <begin position="293"/>
        <end position="314"/>
    </location>
</feature>
<evidence type="ECO:0000256" key="7">
    <source>
        <dbReference type="ARBA" id="ARBA00022989"/>
    </source>
</evidence>
<gene>
    <name evidence="12" type="ORF">FK178_13205</name>
</gene>
<dbReference type="PROSITE" id="PS50850">
    <property type="entry name" value="MFS"/>
    <property type="match status" value="1"/>
</dbReference>
<dbReference type="InterPro" id="IPR005829">
    <property type="entry name" value="Sugar_transporter_CS"/>
</dbReference>
<accession>A0A5B8YLL2</accession>
<feature type="transmembrane region" description="Helical" evidence="10">
    <location>
        <begin position="424"/>
        <end position="442"/>
    </location>
</feature>
<dbReference type="EMBL" id="CP042476">
    <property type="protein sequence ID" value="QED38614.1"/>
    <property type="molecule type" value="Genomic_DNA"/>
</dbReference>
<dbReference type="GO" id="GO:0005886">
    <property type="term" value="C:plasma membrane"/>
    <property type="evidence" value="ECO:0007669"/>
    <property type="project" value="UniProtKB-SubCell"/>
</dbReference>
<dbReference type="RefSeq" id="WP_146836098.1">
    <property type="nucleotide sequence ID" value="NZ_CP042476.1"/>
</dbReference>
<dbReference type="PANTHER" id="PTHR48020">
    <property type="entry name" value="PROTON MYO-INOSITOL COTRANSPORTER"/>
    <property type="match status" value="1"/>
</dbReference>
<evidence type="ECO:0000256" key="5">
    <source>
        <dbReference type="ARBA" id="ARBA00022597"/>
    </source>
</evidence>
<dbReference type="Gene3D" id="1.20.1250.20">
    <property type="entry name" value="MFS general substrate transporter like domains"/>
    <property type="match status" value="2"/>
</dbReference>
<dbReference type="SUPFAM" id="SSF103473">
    <property type="entry name" value="MFS general substrate transporter"/>
    <property type="match status" value="1"/>
</dbReference>
<dbReference type="InterPro" id="IPR047984">
    <property type="entry name" value="XylE-like"/>
</dbReference>
<feature type="transmembrane region" description="Helical" evidence="10">
    <location>
        <begin position="176"/>
        <end position="195"/>
    </location>
</feature>
<dbReference type="PANTHER" id="PTHR48020:SF12">
    <property type="entry name" value="PROTON MYO-INOSITOL COTRANSPORTER"/>
    <property type="match status" value="1"/>
</dbReference>
<name>A0A5B8YLL2_9FLAO</name>
<dbReference type="Proteomes" id="UP000321954">
    <property type="component" value="Chromosome"/>
</dbReference>
<reference evidence="12 13" key="1">
    <citation type="submission" date="2019-08" db="EMBL/GenBank/DDBJ databases">
        <title>Antarcticibacterium arcticum sp. nov., a bacterium isolated from marine sediment of the Canadian Beaufort Sea.</title>
        <authorList>
            <person name="Lee Y.M."/>
            <person name="Baek K."/>
            <person name="Lee D.-H."/>
            <person name="Shin S.C."/>
            <person name="Jin Y.K."/>
            <person name="Park Y."/>
        </authorList>
    </citation>
    <scope>NUCLEOTIDE SEQUENCE [LARGE SCALE GENOMIC DNA]</scope>
    <source>
        <strain evidence="12 13">PAMC 28998</strain>
    </source>
</reference>
<dbReference type="FunFam" id="1.20.1250.20:FF:000122">
    <property type="entry name" value="D-xylose transporter XylE"/>
    <property type="match status" value="1"/>
</dbReference>
<feature type="transmembrane region" description="Helical" evidence="10">
    <location>
        <begin position="348"/>
        <end position="372"/>
    </location>
</feature>
<keyword evidence="4" id="KW-1003">Cell membrane</keyword>
<evidence type="ECO:0000256" key="6">
    <source>
        <dbReference type="ARBA" id="ARBA00022692"/>
    </source>
</evidence>
<evidence type="ECO:0000256" key="4">
    <source>
        <dbReference type="ARBA" id="ARBA00022475"/>
    </source>
</evidence>
<keyword evidence="13" id="KW-1185">Reference proteome</keyword>
<dbReference type="PRINTS" id="PR00171">
    <property type="entry name" value="SUGRTRNSPORT"/>
</dbReference>
<dbReference type="Pfam" id="PF00083">
    <property type="entry name" value="Sugar_tr"/>
    <property type="match status" value="1"/>
</dbReference>
<dbReference type="InterPro" id="IPR050814">
    <property type="entry name" value="Myo-inositol_Transporter"/>
</dbReference>
<organism evidence="12 13">
    <name type="scientific">Antarcticibacterium arcticum</name>
    <dbReference type="NCBI Taxonomy" id="2585771"/>
    <lineage>
        <taxon>Bacteria</taxon>
        <taxon>Pseudomonadati</taxon>
        <taxon>Bacteroidota</taxon>
        <taxon>Flavobacteriia</taxon>
        <taxon>Flavobacteriales</taxon>
        <taxon>Flavobacteriaceae</taxon>
        <taxon>Antarcticibacterium</taxon>
    </lineage>
</organism>
<keyword evidence="6 10" id="KW-0812">Transmembrane</keyword>
<protein>
    <submittedName>
        <fullName evidence="12">Sugar porter family MFS transporter</fullName>
    </submittedName>
</protein>
<evidence type="ECO:0000256" key="9">
    <source>
        <dbReference type="RuleBase" id="RU003346"/>
    </source>
</evidence>
<evidence type="ECO:0000313" key="13">
    <source>
        <dbReference type="Proteomes" id="UP000321954"/>
    </source>
</evidence>
<dbReference type="InterPro" id="IPR005828">
    <property type="entry name" value="MFS_sugar_transport-like"/>
</dbReference>
<feature type="transmembrane region" description="Helical" evidence="10">
    <location>
        <begin position="75"/>
        <end position="93"/>
    </location>
</feature>
<dbReference type="InterPro" id="IPR003663">
    <property type="entry name" value="Sugar/inositol_transpt"/>
</dbReference>
<evidence type="ECO:0000256" key="1">
    <source>
        <dbReference type="ARBA" id="ARBA00004651"/>
    </source>
</evidence>
<keyword evidence="3 9" id="KW-0813">Transport</keyword>
<sequence>MKNKTYLILITIVSALGGLLFGYDTGVINGSQYYFSQYFDLDAGMKGWVVGSALIGCFFGAVISGPLSNAVGRKYSLIISAVLFSISAWGSGLPDFMPQSVTLLVIFRLLGGLGIGIASMNAPTYIAEIAPAKIRGTLVTYYQLAIVIGFFVVFLVTYFIGNAATPEENIQDGWRYMLWSELIPSLSFLVLLFFVPRSPRWLALKGQKSKALEVLVKIHGKEMADMEFQDIENSIMRDNKKVKVNIFAKGVFSIIVIGTILSVLQQFTGINAVLYYGADIFEQALGFGQEDVLAQQILLAGVNLVFTFVAMATVDKFGRKPLIYIGSLGMLTGFLMLGFTLMNGTVGIISLIGVLLFIASFAMSMGPVVWVVLSEMFPNNMRSVAMSIAVAAQWAANYVVTQSFPLVAESEVNNSAYWNGSLPYFIFSAFILSIIFFTYKYLPETKGKTLEELEDMWDIPQSAIATESFEK</sequence>
<keyword evidence="7 10" id="KW-1133">Transmembrane helix</keyword>
<evidence type="ECO:0000256" key="10">
    <source>
        <dbReference type="SAM" id="Phobius"/>
    </source>
</evidence>
<proteinExistence type="inferred from homology"/>
<dbReference type="OrthoDB" id="9783823at2"/>
<evidence type="ECO:0000256" key="8">
    <source>
        <dbReference type="ARBA" id="ARBA00023136"/>
    </source>
</evidence>
<dbReference type="InterPro" id="IPR036259">
    <property type="entry name" value="MFS_trans_sf"/>
</dbReference>
<dbReference type="PROSITE" id="PS00217">
    <property type="entry name" value="SUGAR_TRANSPORT_2"/>
    <property type="match status" value="1"/>
</dbReference>
<comment type="similarity">
    <text evidence="2 9">Belongs to the major facilitator superfamily. Sugar transporter (TC 2.A.1.1) family.</text>
</comment>
<keyword evidence="8 10" id="KW-0472">Membrane</keyword>
<evidence type="ECO:0000256" key="2">
    <source>
        <dbReference type="ARBA" id="ARBA00010992"/>
    </source>
</evidence>
<feature type="transmembrane region" description="Helical" evidence="10">
    <location>
        <begin position="139"/>
        <end position="161"/>
    </location>
</feature>
<feature type="transmembrane region" description="Helical" evidence="10">
    <location>
        <begin position="246"/>
        <end position="267"/>
    </location>
</feature>
<feature type="transmembrane region" description="Helical" evidence="10">
    <location>
        <begin position="46"/>
        <end position="63"/>
    </location>
</feature>
<feature type="transmembrane region" description="Helical" evidence="10">
    <location>
        <begin position="384"/>
        <end position="404"/>
    </location>
</feature>
<keyword evidence="5" id="KW-0762">Sugar transport</keyword>
<dbReference type="InterPro" id="IPR020846">
    <property type="entry name" value="MFS_dom"/>
</dbReference>
<evidence type="ECO:0000313" key="12">
    <source>
        <dbReference type="EMBL" id="QED38614.1"/>
    </source>
</evidence>
<feature type="domain" description="Major facilitator superfamily (MFS) profile" evidence="11">
    <location>
        <begin position="10"/>
        <end position="446"/>
    </location>
</feature>
<dbReference type="AlphaFoldDB" id="A0A5B8YLL2"/>
<dbReference type="KEGG" id="anp:FK178_13205"/>
<feature type="transmembrane region" description="Helical" evidence="10">
    <location>
        <begin position="105"/>
        <end position="127"/>
    </location>
</feature>